<dbReference type="EMBL" id="CAADFJ010000125">
    <property type="protein sequence ID" value="VFK03339.1"/>
    <property type="molecule type" value="Genomic_DNA"/>
</dbReference>
<gene>
    <name evidence="1" type="ORF">BECKH772C_GA0070978_101251</name>
</gene>
<organism evidence="1">
    <name type="scientific">Candidatus Kentrum eta</name>
    <dbReference type="NCBI Taxonomy" id="2126337"/>
    <lineage>
        <taxon>Bacteria</taxon>
        <taxon>Pseudomonadati</taxon>
        <taxon>Pseudomonadota</taxon>
        <taxon>Gammaproteobacteria</taxon>
        <taxon>Candidatus Kentrum</taxon>
    </lineage>
</organism>
<name>A0A450VEU3_9GAMM</name>
<evidence type="ECO:0000313" key="1">
    <source>
        <dbReference type="EMBL" id="VFK03339.1"/>
    </source>
</evidence>
<reference evidence="1" key="1">
    <citation type="submission" date="2019-02" db="EMBL/GenBank/DDBJ databases">
        <authorList>
            <person name="Gruber-Vodicka R. H."/>
            <person name="Seah K. B. B."/>
        </authorList>
    </citation>
    <scope>NUCLEOTIDE SEQUENCE</scope>
    <source>
        <strain evidence="1">BECK_SA2B12</strain>
    </source>
</reference>
<proteinExistence type="predicted"/>
<dbReference type="AlphaFoldDB" id="A0A450VEU3"/>
<accession>A0A450VEU3</accession>
<protein>
    <submittedName>
        <fullName evidence="1">Uncharacterized protein</fullName>
    </submittedName>
</protein>
<sequence>MVSLLSIVKTGRFQLKRALLDTGNTSICQICQYKNTFIRLPCLRPYGLERGTASASERNWSV</sequence>